<reference evidence="2 3" key="1">
    <citation type="submission" date="2017-03" db="EMBL/GenBank/DDBJ databases">
        <title>WGS assembly of Porphyra umbilicalis.</title>
        <authorList>
            <person name="Brawley S.H."/>
            <person name="Blouin N.A."/>
            <person name="Ficko-Blean E."/>
            <person name="Wheeler G.L."/>
            <person name="Lohr M."/>
            <person name="Goodson H.V."/>
            <person name="Jenkins J.W."/>
            <person name="Blaby-Haas C.E."/>
            <person name="Helliwell K.E."/>
            <person name="Chan C."/>
            <person name="Marriage T."/>
            <person name="Bhattacharya D."/>
            <person name="Klein A.S."/>
            <person name="Badis Y."/>
            <person name="Brodie J."/>
            <person name="Cao Y."/>
            <person name="Collen J."/>
            <person name="Dittami S.M."/>
            <person name="Gachon C.M."/>
            <person name="Green B.R."/>
            <person name="Karpowicz S."/>
            <person name="Kim J.W."/>
            <person name="Kudahl U."/>
            <person name="Lin S."/>
            <person name="Michel G."/>
            <person name="Mittag M."/>
            <person name="Olson B.J."/>
            <person name="Pangilinan J."/>
            <person name="Peng Y."/>
            <person name="Qiu H."/>
            <person name="Shu S."/>
            <person name="Singer J.T."/>
            <person name="Smith A.G."/>
            <person name="Sprecher B.N."/>
            <person name="Wagner V."/>
            <person name="Wang W."/>
            <person name="Wang Z.-Y."/>
            <person name="Yan J."/>
            <person name="Yarish C."/>
            <person name="Zoeuner-Riek S."/>
            <person name="Zhuang Y."/>
            <person name="Zou Y."/>
            <person name="Lindquist E.A."/>
            <person name="Grimwood J."/>
            <person name="Barry K."/>
            <person name="Rokhsar D.S."/>
            <person name="Schmutz J."/>
            <person name="Stiller J.W."/>
            <person name="Grossman A.R."/>
            <person name="Prochnik S.E."/>
        </authorList>
    </citation>
    <scope>NUCLEOTIDE SEQUENCE [LARGE SCALE GENOMIC DNA]</scope>
    <source>
        <strain evidence="2">4086291</strain>
    </source>
</reference>
<evidence type="ECO:0000313" key="2">
    <source>
        <dbReference type="EMBL" id="OSX74543.1"/>
    </source>
</evidence>
<proteinExistence type="predicted"/>
<name>A0A1X6P1M6_PORUM</name>
<organism evidence="2 3">
    <name type="scientific">Porphyra umbilicalis</name>
    <name type="common">Purple laver</name>
    <name type="synonym">Red alga</name>
    <dbReference type="NCBI Taxonomy" id="2786"/>
    <lineage>
        <taxon>Eukaryota</taxon>
        <taxon>Rhodophyta</taxon>
        <taxon>Bangiophyceae</taxon>
        <taxon>Bangiales</taxon>
        <taxon>Bangiaceae</taxon>
        <taxon>Porphyra</taxon>
    </lineage>
</organism>
<dbReference type="EMBL" id="KV918943">
    <property type="protein sequence ID" value="OSX74543.1"/>
    <property type="molecule type" value="Genomic_DNA"/>
</dbReference>
<protein>
    <recommendedName>
        <fullName evidence="1">Methyltransferase FkbM domain-containing protein</fullName>
    </recommendedName>
</protein>
<dbReference type="AlphaFoldDB" id="A0A1X6P1M6"/>
<dbReference type="Gene3D" id="3.40.50.150">
    <property type="entry name" value="Vaccinia Virus protein VP39"/>
    <property type="match status" value="1"/>
</dbReference>
<gene>
    <name evidence="2" type="ORF">BU14_0285s0031</name>
</gene>
<dbReference type="SUPFAM" id="SSF53335">
    <property type="entry name" value="S-adenosyl-L-methionine-dependent methyltransferases"/>
    <property type="match status" value="1"/>
</dbReference>
<dbReference type="InterPro" id="IPR006342">
    <property type="entry name" value="FkbM_mtfrase"/>
</dbReference>
<keyword evidence="3" id="KW-1185">Reference proteome</keyword>
<feature type="domain" description="Methyltransferase FkbM" evidence="1">
    <location>
        <begin position="22"/>
        <end position="84"/>
    </location>
</feature>
<evidence type="ECO:0000313" key="3">
    <source>
        <dbReference type="Proteomes" id="UP000218209"/>
    </source>
</evidence>
<dbReference type="Proteomes" id="UP000218209">
    <property type="component" value="Unassembled WGS sequence"/>
</dbReference>
<accession>A0A1X6P1M6</accession>
<dbReference type="Pfam" id="PF05050">
    <property type="entry name" value="Methyltransf_21"/>
    <property type="match status" value="1"/>
</dbReference>
<sequence length="156" mass="16363">MAFHATRDDFGCFACLDGRKAEVSARPVEVYTVDGLLDAHVPPRVPVALLKTDTQGHEAHVLDGAAAALRAARVRAVLVEFDPRLLGRRATGLRVLATLVGARFWCVHLAFAPAGGGALWGGGAPVTAATAEAFYDWVVAQGGYTDLLCVHQSVGG</sequence>
<dbReference type="InterPro" id="IPR029063">
    <property type="entry name" value="SAM-dependent_MTases_sf"/>
</dbReference>
<evidence type="ECO:0000259" key="1">
    <source>
        <dbReference type="Pfam" id="PF05050"/>
    </source>
</evidence>